<dbReference type="EC" id="5.4.99.-" evidence="7"/>
<evidence type="ECO:0000256" key="3">
    <source>
        <dbReference type="ARBA" id="ARBA00023235"/>
    </source>
</evidence>
<dbReference type="InterPro" id="IPR020094">
    <property type="entry name" value="TruA/RsuA/RluB/E/F_N"/>
</dbReference>
<evidence type="ECO:0000256" key="2">
    <source>
        <dbReference type="ARBA" id="ARBA00022884"/>
    </source>
</evidence>
<dbReference type="InterPro" id="IPR002942">
    <property type="entry name" value="S4_RNA-bd"/>
</dbReference>
<comment type="function">
    <text evidence="5">Responsible for synthesis of pseudouridine from uracil-2605 in 23S ribosomal RNA.</text>
</comment>
<dbReference type="SUPFAM" id="SSF55174">
    <property type="entry name" value="Alpha-L RNA-binding motif"/>
    <property type="match status" value="1"/>
</dbReference>
<keyword evidence="2 6" id="KW-0694">RNA-binding</keyword>
<dbReference type="GO" id="GO:0003723">
    <property type="term" value="F:RNA binding"/>
    <property type="evidence" value="ECO:0007669"/>
    <property type="project" value="UniProtKB-KW"/>
</dbReference>
<evidence type="ECO:0000313" key="9">
    <source>
        <dbReference type="EMBL" id="RZO24717.1"/>
    </source>
</evidence>
<gene>
    <name evidence="9" type="ORF">EVA94_02325</name>
</gene>
<dbReference type="CDD" id="cd00165">
    <property type="entry name" value="S4"/>
    <property type="match status" value="1"/>
</dbReference>
<dbReference type="Gene3D" id="3.30.70.1560">
    <property type="entry name" value="Alpha-L RNA-binding motif"/>
    <property type="match status" value="1"/>
</dbReference>
<dbReference type="EMBL" id="SHBG01000016">
    <property type="protein sequence ID" value="RZO24717.1"/>
    <property type="molecule type" value="Genomic_DNA"/>
</dbReference>
<dbReference type="SMART" id="SM00363">
    <property type="entry name" value="S4"/>
    <property type="match status" value="1"/>
</dbReference>
<dbReference type="Gene3D" id="3.30.70.580">
    <property type="entry name" value="Pseudouridine synthase I, catalytic domain, N-terminal subdomain"/>
    <property type="match status" value="1"/>
</dbReference>
<dbReference type="SUPFAM" id="SSF55120">
    <property type="entry name" value="Pseudouridine synthase"/>
    <property type="match status" value="1"/>
</dbReference>
<dbReference type="Pfam" id="PF01479">
    <property type="entry name" value="S4"/>
    <property type="match status" value="1"/>
</dbReference>
<dbReference type="PROSITE" id="PS50889">
    <property type="entry name" value="S4"/>
    <property type="match status" value="1"/>
</dbReference>
<comment type="catalytic activity">
    <reaction evidence="4">
        <text>uridine(2605) in 23S rRNA = pseudouridine(2605) in 23S rRNA</text>
        <dbReference type="Rhea" id="RHEA:42520"/>
        <dbReference type="Rhea" id="RHEA-COMP:10095"/>
        <dbReference type="Rhea" id="RHEA-COMP:10096"/>
        <dbReference type="ChEBI" id="CHEBI:65314"/>
        <dbReference type="ChEBI" id="CHEBI:65315"/>
        <dbReference type="EC" id="5.4.99.22"/>
    </reaction>
</comment>
<name>A0A520MU31_9GAMM</name>
<dbReference type="InterPro" id="IPR042092">
    <property type="entry name" value="PsdUridine_s_RsuA/RluB/E/F_cat"/>
</dbReference>
<evidence type="ECO:0000256" key="4">
    <source>
        <dbReference type="ARBA" id="ARBA00036944"/>
    </source>
</evidence>
<dbReference type="AlphaFoldDB" id="A0A520MU31"/>
<reference evidence="9 10" key="1">
    <citation type="submission" date="2019-02" db="EMBL/GenBank/DDBJ databases">
        <title>Prokaryotic population dynamics and viral predation in marine succession experiment using metagenomics: the confinement effect.</title>
        <authorList>
            <person name="Haro-Moreno J.M."/>
            <person name="Rodriguez-Valera F."/>
            <person name="Lopez-Perez M."/>
        </authorList>
    </citation>
    <scope>NUCLEOTIDE SEQUENCE [LARGE SCALE GENOMIC DNA]</scope>
    <source>
        <strain evidence="9">MED-G161</strain>
    </source>
</reference>
<evidence type="ECO:0000256" key="7">
    <source>
        <dbReference type="RuleBase" id="RU003887"/>
    </source>
</evidence>
<dbReference type="PANTHER" id="PTHR47683:SF3">
    <property type="entry name" value="RIBOSOMAL LARGE SUBUNIT PSEUDOURIDINE SYNTHASE B"/>
    <property type="match status" value="1"/>
</dbReference>
<evidence type="ECO:0000313" key="10">
    <source>
        <dbReference type="Proteomes" id="UP000315498"/>
    </source>
</evidence>
<evidence type="ECO:0000259" key="8">
    <source>
        <dbReference type="SMART" id="SM00363"/>
    </source>
</evidence>
<dbReference type="InterPro" id="IPR050343">
    <property type="entry name" value="RsuA_PseudoU_synthase"/>
</dbReference>
<sequence length="241" mass="27482">MAERLQKFLAKSGIGSRRFCETLIKSKRIKINGVIAEIGVSVTKNDFIEFDGKEIQYKESEIKLLILNKPEGVLSSNKKEKDIPLVFDFLPKTSSNIRWISIGRLDINSSGLMLFTNDGTFANLCMHPSSMIDREYLVRARGDFTEEKKQKMLSGIEIDGDTYKLTDIVAGEKQSTNQWFSVCLMSGKNKEVRRIFNYLDLEISRLKRTRFGPIFMPSSLKVGKCIELSNKEIDSLKNYGK</sequence>
<proteinExistence type="inferred from homology"/>
<keyword evidence="3 7" id="KW-0413">Isomerase</keyword>
<dbReference type="InterPro" id="IPR006145">
    <property type="entry name" value="PsdUridine_synth_RsuA/RluA"/>
</dbReference>
<evidence type="ECO:0000256" key="5">
    <source>
        <dbReference type="ARBA" id="ARBA00037383"/>
    </source>
</evidence>
<dbReference type="InterPro" id="IPR000748">
    <property type="entry name" value="PsdUridine_synth_RsuA/RluB/E/F"/>
</dbReference>
<protein>
    <recommendedName>
        <fullName evidence="7">Pseudouridine synthase</fullName>
        <ecNumber evidence="7">5.4.99.-</ecNumber>
    </recommendedName>
</protein>
<dbReference type="Pfam" id="PF00849">
    <property type="entry name" value="PseudoU_synth_2"/>
    <property type="match status" value="1"/>
</dbReference>
<dbReference type="InterPro" id="IPR018496">
    <property type="entry name" value="PsdUridine_synth_RsuA/RluB_CS"/>
</dbReference>
<feature type="domain" description="RNA-binding S4" evidence="8">
    <location>
        <begin position="3"/>
        <end position="66"/>
    </location>
</feature>
<dbReference type="FunFam" id="3.10.290.10:FF:000003">
    <property type="entry name" value="Pseudouridine synthase"/>
    <property type="match status" value="1"/>
</dbReference>
<comment type="caution">
    <text evidence="9">The sequence shown here is derived from an EMBL/GenBank/DDBJ whole genome shotgun (WGS) entry which is preliminary data.</text>
</comment>
<comment type="similarity">
    <text evidence="1 7">Belongs to the pseudouridine synthase RsuA family.</text>
</comment>
<dbReference type="PROSITE" id="PS01149">
    <property type="entry name" value="PSI_RSU"/>
    <property type="match status" value="1"/>
</dbReference>
<dbReference type="NCBIfam" id="TIGR00093">
    <property type="entry name" value="pseudouridine synthase"/>
    <property type="match status" value="1"/>
</dbReference>
<evidence type="ECO:0000256" key="1">
    <source>
        <dbReference type="ARBA" id="ARBA00008348"/>
    </source>
</evidence>
<accession>A0A520MU31</accession>
<dbReference type="InterPro" id="IPR020103">
    <property type="entry name" value="PsdUridine_synth_cat_dom_sf"/>
</dbReference>
<dbReference type="Proteomes" id="UP000315498">
    <property type="component" value="Unassembled WGS sequence"/>
</dbReference>
<dbReference type="GO" id="GO:0160139">
    <property type="term" value="F:23S rRNA pseudouridine(2605) synthase activity"/>
    <property type="evidence" value="ECO:0007669"/>
    <property type="project" value="UniProtKB-EC"/>
</dbReference>
<dbReference type="Gene3D" id="3.10.290.10">
    <property type="entry name" value="RNA-binding S4 domain"/>
    <property type="match status" value="1"/>
</dbReference>
<dbReference type="InterPro" id="IPR036986">
    <property type="entry name" value="S4_RNA-bd_sf"/>
</dbReference>
<organism evidence="9 10">
    <name type="scientific">SAR86 cluster bacterium</name>
    <dbReference type="NCBI Taxonomy" id="2030880"/>
    <lineage>
        <taxon>Bacteria</taxon>
        <taxon>Pseudomonadati</taxon>
        <taxon>Pseudomonadota</taxon>
        <taxon>Gammaproteobacteria</taxon>
        <taxon>SAR86 cluster</taxon>
    </lineage>
</organism>
<evidence type="ECO:0000256" key="6">
    <source>
        <dbReference type="PROSITE-ProRule" id="PRU00182"/>
    </source>
</evidence>
<dbReference type="PANTHER" id="PTHR47683">
    <property type="entry name" value="PSEUDOURIDINE SYNTHASE FAMILY PROTEIN-RELATED"/>
    <property type="match status" value="1"/>
</dbReference>
<dbReference type="GO" id="GO:0000455">
    <property type="term" value="P:enzyme-directed rRNA pseudouridine synthesis"/>
    <property type="evidence" value="ECO:0007669"/>
    <property type="project" value="UniProtKB-ARBA"/>
</dbReference>